<evidence type="ECO:0000259" key="1">
    <source>
        <dbReference type="Pfam" id="PF18962"/>
    </source>
</evidence>
<dbReference type="EMBL" id="AP035785">
    <property type="protein sequence ID" value="BFO70648.1"/>
    <property type="molecule type" value="Genomic_DNA"/>
</dbReference>
<accession>A0AB33IMF9</accession>
<proteinExistence type="predicted"/>
<dbReference type="InterPro" id="IPR026444">
    <property type="entry name" value="Secre_tail"/>
</dbReference>
<dbReference type="NCBIfam" id="TIGR04183">
    <property type="entry name" value="Por_Secre_tail"/>
    <property type="match status" value="1"/>
</dbReference>
<dbReference type="Pfam" id="PF18962">
    <property type="entry name" value="Por_Secre_tail"/>
    <property type="match status" value="1"/>
</dbReference>
<gene>
    <name evidence="2" type="ORF">GTC17253_06140</name>
</gene>
<name>A0AB33IMF9_9BACT</name>
<evidence type="ECO:0000313" key="2">
    <source>
        <dbReference type="EMBL" id="BFO70648.1"/>
    </source>
</evidence>
<dbReference type="AlphaFoldDB" id="A0AB33IMF9"/>
<organism evidence="2">
    <name type="scientific">Prevotella sp. GTC17253</name>
    <dbReference type="NCBI Taxonomy" id="3236793"/>
    <lineage>
        <taxon>Bacteria</taxon>
        <taxon>Pseudomonadati</taxon>
        <taxon>Bacteroidota</taxon>
        <taxon>Bacteroidia</taxon>
        <taxon>Bacteroidales</taxon>
        <taxon>Prevotellaceae</taxon>
        <taxon>Prevotella</taxon>
    </lineage>
</organism>
<reference evidence="2" key="1">
    <citation type="submission" date="2024-07" db="EMBL/GenBank/DDBJ databases">
        <title>Complete genome sequence of Prevotella sp. YM-2024 GTC17253.</title>
        <authorList>
            <person name="Hayashi M."/>
            <person name="Muto Y."/>
            <person name="Tanaka K."/>
            <person name="Niwa H."/>
        </authorList>
    </citation>
    <scope>NUCLEOTIDE SEQUENCE</scope>
    <source>
        <strain evidence="2">GTC17253</strain>
    </source>
</reference>
<protein>
    <recommendedName>
        <fullName evidence="1">Secretion system C-terminal sorting domain-containing protein</fullName>
    </recommendedName>
</protein>
<feature type="domain" description="Secretion system C-terminal sorting" evidence="1">
    <location>
        <begin position="314"/>
        <end position="389"/>
    </location>
</feature>
<sequence length="391" mass="44929">MKRFYLSLLSLVGIFSWLGAQDKLLKTTNLPRPTDRIVKQQVEYKHPGKNGTHVFWNFSELNAVNPKYNIDYSQLRGAADTIVGTEHQTSYYYISRGDSLMLSGYENQTTRMHYTRPELLLRFPLAYGDSIGSCYYGTGKYCGKLDMTSSGLSYSVADAYGLLILPGGDTLKHVMRVHTTKFISEKVQAFAEQDTLQADSLSGKILSDQLIQEFLNNDTTILQEDIYRWYAVGYRYPIFETVTAGGMRAKGKTTYFSTTFYYPPNEQSYLADDAENRKIQEQLRQEDARRSGNGRRKDVRHPMEDELHFRYNFYPNPVRTSLAFEYYISDEAEVSYDLFGLSGILVCRRGPERVQGGAHEYRIDMSQLAAGTYILRVRVNEATYSERIIKR</sequence>